<proteinExistence type="predicted"/>
<organism evidence="1 2">
    <name type="scientific">Mycobacterium phage Mufasa</name>
    <dbReference type="NCBI Taxonomy" id="1718600"/>
    <lineage>
        <taxon>Viruses</taxon>
        <taxon>Duplodnaviria</taxon>
        <taxon>Heunggongvirae</taxon>
        <taxon>Uroviricota</taxon>
        <taxon>Caudoviricetes</taxon>
        <taxon>Weiservirinae</taxon>
        <taxon>Timquatrovirus</taxon>
        <taxon>Timquatrovirus mufasa</taxon>
    </lineage>
</organism>
<dbReference type="Proteomes" id="UP000203479">
    <property type="component" value="Segment"/>
</dbReference>
<keyword evidence="2" id="KW-1185">Reference proteome</keyword>
<evidence type="ECO:0000313" key="1">
    <source>
        <dbReference type="EMBL" id="ALF00448.1"/>
    </source>
</evidence>
<dbReference type="EMBL" id="KT591490">
    <property type="protein sequence ID" value="ALF00448.1"/>
    <property type="molecule type" value="Genomic_DNA"/>
</dbReference>
<dbReference type="KEGG" id="vg:26622544"/>
<sequence>MADDSPVLTPGSALGDVTKVFAASPSDLETVGGLWYAPFGTPLPTDVDEPLDDKFKNLGFISVEGVTVKIDDQTKPIEVWGGDEIGALRDKFAIEYSMKLFQVLSPEVNAAIFGAGNVSTAEATALHGARMKVMINSKLPKRCSLVLDSVYEDKMIRQVAQIAQKAGLADLKLVHNEPMAFEPTFKVLKGTDGNHVIQYSDDGVISV</sequence>
<reference evidence="1 2" key="1">
    <citation type="submission" date="2015-08" db="EMBL/GenBank/DDBJ databases">
        <authorList>
            <person name="Bailey A.M."/>
            <person name="Bennett K.E."/>
            <person name="Carter P.S."/>
            <person name="Deans N.C."/>
            <person name="Dyle E.V."/>
            <person name="Florea A."/>
            <person name="Giraldo T.A."/>
            <person name="Hayes M.A."/>
            <person name="Ikejiani J."/>
            <person name="Seawell W.C."/>
            <person name="Shah H."/>
            <person name="Toussaint T.E."/>
            <person name="Coleman D."/>
            <person name="Hammonds-Odie L.P."/>
            <person name="Barrera A.L."/>
            <person name="Serrano M.G."/>
            <person name="Buck G."/>
            <person name="Lee V."/>
            <person name="Wang Y."/>
            <person name="Carvalho R."/>
            <person name="Voegtly L."/>
            <person name="Shi R."/>
            <person name="Duckworth R."/>
            <person name="Johnson A."/>
            <person name="Loviza R."/>
            <person name="Walstead R."/>
            <person name="Shah Z."/>
            <person name="Kiflezghi M."/>
            <person name="Wade K."/>
            <person name="Anders K.R."/>
            <person name="Bradley K.W."/>
            <person name="Asai D.J."/>
            <person name="Bowman C.A."/>
            <person name="Russell D.A."/>
            <person name="Pope W.H."/>
            <person name="Jacobs-Sera D."/>
            <person name="Hendrix R.W."/>
            <person name="Hatfull G.F."/>
        </authorList>
    </citation>
    <scope>NUCLEOTIDE SEQUENCE [LARGE SCALE GENOMIC DNA]</scope>
</reference>
<dbReference type="GeneID" id="26622544"/>
<evidence type="ECO:0000313" key="2">
    <source>
        <dbReference type="Proteomes" id="UP000203479"/>
    </source>
</evidence>
<dbReference type="RefSeq" id="YP_009195260.1">
    <property type="nucleotide sequence ID" value="NC_028759.1"/>
</dbReference>
<gene>
    <name evidence="1" type="ORF">SEA_MUFASA_14</name>
</gene>
<accession>A0A0M4QZZ8</accession>
<protein>
    <submittedName>
        <fullName evidence="1">Uncharacterized protein</fullName>
    </submittedName>
</protein>
<dbReference type="OrthoDB" id="8769at10239"/>
<name>A0A0M4QZZ8_9CAUD</name>